<evidence type="ECO:0000313" key="13">
    <source>
        <dbReference type="Proteomes" id="UP001174909"/>
    </source>
</evidence>
<feature type="domain" description="Glutamine amidotransferase" evidence="11">
    <location>
        <begin position="5"/>
        <end position="204"/>
    </location>
</feature>
<feature type="active site" evidence="10">
    <location>
        <position position="190"/>
    </location>
</feature>
<evidence type="ECO:0000256" key="6">
    <source>
        <dbReference type="ARBA" id="ARBA00023102"/>
    </source>
</evidence>
<evidence type="ECO:0000256" key="1">
    <source>
        <dbReference type="ARBA" id="ARBA00005091"/>
    </source>
</evidence>
<proteinExistence type="inferred from homology"/>
<evidence type="ECO:0000256" key="4">
    <source>
        <dbReference type="ARBA" id="ARBA00022801"/>
    </source>
</evidence>
<comment type="catalytic activity">
    <reaction evidence="9">
        <text>L-glutamine + H2O = L-glutamate + NH4(+)</text>
        <dbReference type="Rhea" id="RHEA:15889"/>
        <dbReference type="ChEBI" id="CHEBI:15377"/>
        <dbReference type="ChEBI" id="CHEBI:28938"/>
        <dbReference type="ChEBI" id="CHEBI:29985"/>
        <dbReference type="ChEBI" id="CHEBI:58359"/>
        <dbReference type="EC" id="3.5.1.2"/>
    </reaction>
</comment>
<feature type="active site" description="Nucleophile" evidence="10">
    <location>
        <position position="81"/>
    </location>
</feature>
<evidence type="ECO:0000313" key="12">
    <source>
        <dbReference type="EMBL" id="CAI8014912.1"/>
    </source>
</evidence>
<dbReference type="EMBL" id="CASHTH010001399">
    <property type="protein sequence ID" value="CAI8014912.1"/>
    <property type="molecule type" value="Genomic_DNA"/>
</dbReference>
<accession>A0AA35RRD5</accession>
<dbReference type="GO" id="GO:0004359">
    <property type="term" value="F:glutaminase activity"/>
    <property type="evidence" value="ECO:0007669"/>
    <property type="project" value="UniProtKB-EC"/>
</dbReference>
<dbReference type="PIRSF" id="PIRSF000495">
    <property type="entry name" value="Amidotransf_hisH"/>
    <property type="match status" value="1"/>
</dbReference>
<feature type="non-terminal residue" evidence="12">
    <location>
        <position position="1"/>
    </location>
</feature>
<evidence type="ECO:0000256" key="8">
    <source>
        <dbReference type="ARBA" id="ARBA00047838"/>
    </source>
</evidence>
<dbReference type="GO" id="GO:0000107">
    <property type="term" value="F:imidazoleglycerol-phosphate synthase activity"/>
    <property type="evidence" value="ECO:0007669"/>
    <property type="project" value="TreeGrafter"/>
</dbReference>
<evidence type="ECO:0000256" key="9">
    <source>
        <dbReference type="ARBA" id="ARBA00049534"/>
    </source>
</evidence>
<keyword evidence="6" id="KW-0368">Histidine biosynthesis</keyword>
<dbReference type="PANTHER" id="PTHR42701:SF1">
    <property type="entry name" value="IMIDAZOLE GLYCEROL PHOSPHATE SYNTHASE SUBUNIT HISH"/>
    <property type="match status" value="1"/>
</dbReference>
<dbReference type="CDD" id="cd01748">
    <property type="entry name" value="GATase1_IGP_Synthase"/>
    <property type="match status" value="1"/>
</dbReference>
<dbReference type="Gene3D" id="3.40.50.880">
    <property type="match status" value="1"/>
</dbReference>
<dbReference type="InterPro" id="IPR010139">
    <property type="entry name" value="Imidazole-glycPsynth_HisH"/>
</dbReference>
<name>A0AA35RRD5_GEOBA</name>
<dbReference type="PANTHER" id="PTHR42701">
    <property type="entry name" value="IMIDAZOLE GLYCEROL PHOSPHATE SYNTHASE SUBUNIT HISH"/>
    <property type="match status" value="1"/>
</dbReference>
<reference evidence="12" key="1">
    <citation type="submission" date="2023-03" db="EMBL/GenBank/DDBJ databases">
        <authorList>
            <person name="Steffen K."/>
            <person name="Cardenas P."/>
        </authorList>
    </citation>
    <scope>NUCLEOTIDE SEQUENCE</scope>
</reference>
<keyword evidence="13" id="KW-1185">Reference proteome</keyword>
<feature type="active site" evidence="10">
    <location>
        <position position="188"/>
    </location>
</feature>
<dbReference type="Pfam" id="PF00117">
    <property type="entry name" value="GATase"/>
    <property type="match status" value="1"/>
</dbReference>
<comment type="caution">
    <text evidence="12">The sequence shown here is derived from an EMBL/GenBank/DDBJ whole genome shotgun (WGS) entry which is preliminary data.</text>
</comment>
<evidence type="ECO:0000256" key="10">
    <source>
        <dbReference type="PIRSR" id="PIRSR000495-1"/>
    </source>
</evidence>
<keyword evidence="7" id="KW-0456">Lyase</keyword>
<dbReference type="PROSITE" id="PS51274">
    <property type="entry name" value="GATASE_COBBQ"/>
    <property type="match status" value="1"/>
</dbReference>
<dbReference type="NCBIfam" id="TIGR01855">
    <property type="entry name" value="IMP_synth_hisH"/>
    <property type="match status" value="1"/>
</dbReference>
<keyword evidence="5" id="KW-0315">Glutamine amidotransferase</keyword>
<gene>
    <name evidence="12" type="ORF">GBAR_LOCUS9296</name>
</gene>
<evidence type="ECO:0000256" key="2">
    <source>
        <dbReference type="ARBA" id="ARBA00011152"/>
    </source>
</evidence>
<dbReference type="SUPFAM" id="SSF52317">
    <property type="entry name" value="Class I glutamine amidotransferase-like"/>
    <property type="match status" value="1"/>
</dbReference>
<organism evidence="12 13">
    <name type="scientific">Geodia barretti</name>
    <name type="common">Barrett's horny sponge</name>
    <dbReference type="NCBI Taxonomy" id="519541"/>
    <lineage>
        <taxon>Eukaryota</taxon>
        <taxon>Metazoa</taxon>
        <taxon>Porifera</taxon>
        <taxon>Demospongiae</taxon>
        <taxon>Heteroscleromorpha</taxon>
        <taxon>Tetractinellida</taxon>
        <taxon>Astrophorina</taxon>
        <taxon>Geodiidae</taxon>
        <taxon>Geodia</taxon>
    </lineage>
</organism>
<comment type="catalytic activity">
    <reaction evidence="8">
        <text>5-[(5-phospho-1-deoxy-D-ribulos-1-ylimino)methylamino]-1-(5-phospho-beta-D-ribosyl)imidazole-4-carboxamide + L-glutamine = D-erythro-1-(imidazol-4-yl)glycerol 3-phosphate + 5-amino-1-(5-phospho-beta-D-ribosyl)imidazole-4-carboxamide + L-glutamate + H(+)</text>
        <dbReference type="Rhea" id="RHEA:24793"/>
        <dbReference type="ChEBI" id="CHEBI:15378"/>
        <dbReference type="ChEBI" id="CHEBI:29985"/>
        <dbReference type="ChEBI" id="CHEBI:58278"/>
        <dbReference type="ChEBI" id="CHEBI:58359"/>
        <dbReference type="ChEBI" id="CHEBI:58475"/>
        <dbReference type="ChEBI" id="CHEBI:58525"/>
        <dbReference type="EC" id="4.3.2.10"/>
    </reaction>
</comment>
<dbReference type="GO" id="GO:0016829">
    <property type="term" value="F:lyase activity"/>
    <property type="evidence" value="ECO:0007669"/>
    <property type="project" value="UniProtKB-KW"/>
</dbReference>
<keyword evidence="3" id="KW-0028">Amino-acid biosynthesis</keyword>
<evidence type="ECO:0000256" key="3">
    <source>
        <dbReference type="ARBA" id="ARBA00022605"/>
    </source>
</evidence>
<comment type="subunit">
    <text evidence="2">Heterodimer of HisH and HisF.</text>
</comment>
<evidence type="ECO:0000256" key="7">
    <source>
        <dbReference type="ARBA" id="ARBA00023239"/>
    </source>
</evidence>
<evidence type="ECO:0000259" key="11">
    <source>
        <dbReference type="Pfam" id="PF00117"/>
    </source>
</evidence>
<evidence type="ECO:0000256" key="5">
    <source>
        <dbReference type="ARBA" id="ARBA00022962"/>
    </source>
</evidence>
<dbReference type="AlphaFoldDB" id="A0AA35RRD5"/>
<dbReference type="Proteomes" id="UP001174909">
    <property type="component" value="Unassembled WGS sequence"/>
</dbReference>
<sequence>AVKLVVVDYESGNLRSVSRALETCGVSPLVSGDPADLRDADAVVLPGVGAGPAAMSALNQRGLSGPLREFAESGRPFFGICLGLQLLLDWTDEEPGAPCLGIVPGSVRRLPDRENGTALKIPHMGWNSVALTDDHPALHGIDPGSYFYFVHSFYAEPTRPEGVLGTTEYGLHFCSVYAKDNVVATQFHPEKSGPVGLRIYHNFVAMAARGARAS</sequence>
<comment type="pathway">
    <text evidence="1">Amino-acid biosynthesis; L-histidine biosynthesis; L-histidine from 5-phospho-alpha-D-ribose 1-diphosphate: step 5/9.</text>
</comment>
<dbReference type="InterPro" id="IPR029062">
    <property type="entry name" value="Class_I_gatase-like"/>
</dbReference>
<dbReference type="GO" id="GO:0000105">
    <property type="term" value="P:L-histidine biosynthetic process"/>
    <property type="evidence" value="ECO:0007669"/>
    <property type="project" value="UniProtKB-KW"/>
</dbReference>
<protein>
    <submittedName>
        <fullName evidence="12">Imidazole glycerol phosphate synthase subunit HisH</fullName>
    </submittedName>
</protein>
<keyword evidence="4" id="KW-0378">Hydrolase</keyword>
<dbReference type="PROSITE" id="PS51273">
    <property type="entry name" value="GATASE_TYPE_1"/>
    <property type="match status" value="1"/>
</dbReference>
<dbReference type="InterPro" id="IPR017926">
    <property type="entry name" value="GATASE"/>
</dbReference>
<dbReference type="HAMAP" id="MF_00278">
    <property type="entry name" value="HisH"/>
    <property type="match status" value="1"/>
</dbReference>